<evidence type="ECO:0000256" key="5">
    <source>
        <dbReference type="RuleBase" id="RU362057"/>
    </source>
</evidence>
<dbReference type="Pfam" id="PF00201">
    <property type="entry name" value="UDPGT"/>
    <property type="match status" value="1"/>
</dbReference>
<dbReference type="CDD" id="cd03784">
    <property type="entry name" value="GT1_Gtf-like"/>
    <property type="match status" value="1"/>
</dbReference>
<evidence type="ECO:0000256" key="2">
    <source>
        <dbReference type="ARBA" id="ARBA00022676"/>
    </source>
</evidence>
<keyword evidence="7" id="KW-1185">Reference proteome</keyword>
<dbReference type="Gene3D" id="3.40.50.2000">
    <property type="entry name" value="Glycogen Phosphorylase B"/>
    <property type="match status" value="2"/>
</dbReference>
<comment type="similarity">
    <text evidence="1 4">Belongs to the UDP-glycosyltransferase family.</text>
</comment>
<evidence type="ECO:0000256" key="4">
    <source>
        <dbReference type="RuleBase" id="RU003718"/>
    </source>
</evidence>
<evidence type="ECO:0000256" key="1">
    <source>
        <dbReference type="ARBA" id="ARBA00009995"/>
    </source>
</evidence>
<reference evidence="6" key="2">
    <citation type="submission" date="2015-03" db="UniProtKB">
        <authorList>
            <consortium name="EnsemblPlants"/>
        </authorList>
    </citation>
    <scope>IDENTIFICATION</scope>
</reference>
<dbReference type="FunFam" id="3.40.50.2000:FF:000056">
    <property type="entry name" value="Glycosyltransferase"/>
    <property type="match status" value="1"/>
</dbReference>
<dbReference type="PANTHER" id="PTHR48046:SF1">
    <property type="entry name" value="GLYCOSYLTRANSFERASE-RELATED"/>
    <property type="match status" value="1"/>
</dbReference>
<dbReference type="PaxDb" id="65489-OBART11G18960.1"/>
<organism evidence="6">
    <name type="scientific">Oryza barthii</name>
    <dbReference type="NCBI Taxonomy" id="65489"/>
    <lineage>
        <taxon>Eukaryota</taxon>
        <taxon>Viridiplantae</taxon>
        <taxon>Streptophyta</taxon>
        <taxon>Embryophyta</taxon>
        <taxon>Tracheophyta</taxon>
        <taxon>Spermatophyta</taxon>
        <taxon>Magnoliopsida</taxon>
        <taxon>Liliopsida</taxon>
        <taxon>Poales</taxon>
        <taxon>Poaceae</taxon>
        <taxon>BOP clade</taxon>
        <taxon>Oryzoideae</taxon>
        <taxon>Oryzeae</taxon>
        <taxon>Oryzinae</taxon>
        <taxon>Oryza</taxon>
    </lineage>
</organism>
<dbReference type="SUPFAM" id="SSF53756">
    <property type="entry name" value="UDP-Glycosyltransferase/glycogen phosphorylase"/>
    <property type="match status" value="1"/>
</dbReference>
<dbReference type="AlphaFoldDB" id="A0A0D3HNP7"/>
<dbReference type="GO" id="GO:0008194">
    <property type="term" value="F:UDP-glycosyltransferase activity"/>
    <property type="evidence" value="ECO:0007669"/>
    <property type="project" value="InterPro"/>
</dbReference>
<sequence>MENGKCNGSSTTKCNGAAAAAMHVAMLVTPGMGHLIPLAELAKRLAARHGVTSTLLTFASTASATQREFLALLPPAIESVSLPPVDLSDLPADAAIETLMSEECVRLVPALTAILSGIRERRRLVAFVADLFGADSFDAARDAGVPRRYLFFPTNLHALTLLLHLPDLDVSIPGEFRDLDEPVRLPGCVPIPGKDILMPLQDKSRACYGWMVHHGTRYRDADAILVNSFDAVEPDAARVLRHPKPGVPPEHMRELALGLELSGQRFLWVVRSPSDEGEVSANYYDAETKKNPFGYLPEGFVERTKEVGLLVPSWAPQTKVLAHRATGGFLTHCGWNSVLESLVHGVPMVAWPLFAEQRQNAVMLTEGAGAAIRVPESKGKEKIAAVVREMMVGEGRGAAVRAKVAELQKMATDGLRDGGAATSALDEVVDKWTGGEK</sequence>
<dbReference type="EC" id="2.4.1.-" evidence="5"/>
<protein>
    <recommendedName>
        <fullName evidence="5">Glycosyltransferase</fullName>
        <ecNumber evidence="5">2.4.1.-</ecNumber>
    </recommendedName>
</protein>
<name>A0A0D3HNP7_9ORYZ</name>
<dbReference type="FunFam" id="3.40.50.2000:FF:000054">
    <property type="entry name" value="Glycosyltransferase"/>
    <property type="match status" value="1"/>
</dbReference>
<dbReference type="Proteomes" id="UP000026960">
    <property type="component" value="Chromosome 11"/>
</dbReference>
<keyword evidence="3 4" id="KW-0808">Transferase</keyword>
<dbReference type="InterPro" id="IPR002213">
    <property type="entry name" value="UDP_glucos_trans"/>
</dbReference>
<dbReference type="Gramene" id="OBART11G18960.1">
    <property type="protein sequence ID" value="OBART11G18960.1"/>
    <property type="gene ID" value="OBART11G18960"/>
</dbReference>
<reference evidence="6" key="1">
    <citation type="journal article" date="2009" name="Rice">
        <title>De Novo Next Generation Sequencing of Plant Genomes.</title>
        <authorList>
            <person name="Rounsley S."/>
            <person name="Marri P.R."/>
            <person name="Yu Y."/>
            <person name="He R."/>
            <person name="Sisneros N."/>
            <person name="Goicoechea J.L."/>
            <person name="Lee S.J."/>
            <person name="Angelova A."/>
            <person name="Kudrna D."/>
            <person name="Luo M."/>
            <person name="Affourtit J."/>
            <person name="Desany B."/>
            <person name="Knight J."/>
            <person name="Niazi F."/>
            <person name="Egholm M."/>
            <person name="Wing R.A."/>
        </authorList>
    </citation>
    <scope>NUCLEOTIDE SEQUENCE [LARGE SCALE GENOMIC DNA]</scope>
    <source>
        <strain evidence="6">cv. IRGC 105608</strain>
    </source>
</reference>
<dbReference type="EnsemblPlants" id="OBART11G18960.1">
    <property type="protein sequence ID" value="OBART11G18960.1"/>
    <property type="gene ID" value="OBART11G18960"/>
</dbReference>
<evidence type="ECO:0000313" key="6">
    <source>
        <dbReference type="EnsemblPlants" id="OBART11G18960.1"/>
    </source>
</evidence>
<dbReference type="eggNOG" id="KOG1192">
    <property type="taxonomic scope" value="Eukaryota"/>
</dbReference>
<evidence type="ECO:0000313" key="7">
    <source>
        <dbReference type="Proteomes" id="UP000026960"/>
    </source>
</evidence>
<dbReference type="HOGENOM" id="CLU_001724_3_0_1"/>
<keyword evidence="2 4" id="KW-0328">Glycosyltransferase</keyword>
<accession>A0A0D3HNP7</accession>
<proteinExistence type="inferred from homology"/>
<dbReference type="PROSITE" id="PS00375">
    <property type="entry name" value="UDPGT"/>
    <property type="match status" value="1"/>
</dbReference>
<dbReference type="InterPro" id="IPR035595">
    <property type="entry name" value="UDP_glycos_trans_CS"/>
</dbReference>
<dbReference type="STRING" id="65489.A0A0D3HNP7"/>
<evidence type="ECO:0000256" key="3">
    <source>
        <dbReference type="ARBA" id="ARBA00022679"/>
    </source>
</evidence>
<dbReference type="PANTHER" id="PTHR48046">
    <property type="entry name" value="UDP-GLYCOSYLTRANSFERASE 72E1"/>
    <property type="match status" value="1"/>
</dbReference>